<dbReference type="AlphaFoldDB" id="A0A0F9F8S6"/>
<dbReference type="EMBL" id="LAZR01022182">
    <property type="protein sequence ID" value="KKL82764.1"/>
    <property type="molecule type" value="Genomic_DNA"/>
</dbReference>
<keyword evidence="1" id="KW-0472">Membrane</keyword>
<comment type="caution">
    <text evidence="2">The sequence shown here is derived from an EMBL/GenBank/DDBJ whole genome shotgun (WGS) entry which is preliminary data.</text>
</comment>
<evidence type="ECO:0000256" key="1">
    <source>
        <dbReference type="SAM" id="Phobius"/>
    </source>
</evidence>
<evidence type="ECO:0000313" key="2">
    <source>
        <dbReference type="EMBL" id="KKL82764.1"/>
    </source>
</evidence>
<keyword evidence="1" id="KW-1133">Transmembrane helix</keyword>
<proteinExistence type="predicted"/>
<gene>
    <name evidence="2" type="ORF">LCGC14_1981550</name>
</gene>
<reference evidence="2" key="1">
    <citation type="journal article" date="2015" name="Nature">
        <title>Complex archaea that bridge the gap between prokaryotes and eukaryotes.</title>
        <authorList>
            <person name="Spang A."/>
            <person name="Saw J.H."/>
            <person name="Jorgensen S.L."/>
            <person name="Zaremba-Niedzwiedzka K."/>
            <person name="Martijn J."/>
            <person name="Lind A.E."/>
            <person name="van Eijk R."/>
            <person name="Schleper C."/>
            <person name="Guy L."/>
            <person name="Ettema T.J."/>
        </authorList>
    </citation>
    <scope>NUCLEOTIDE SEQUENCE</scope>
</reference>
<accession>A0A0F9F8S6</accession>
<keyword evidence="1" id="KW-0812">Transmembrane</keyword>
<feature type="transmembrane region" description="Helical" evidence="1">
    <location>
        <begin position="67"/>
        <end position="84"/>
    </location>
</feature>
<organism evidence="2">
    <name type="scientific">marine sediment metagenome</name>
    <dbReference type="NCBI Taxonomy" id="412755"/>
    <lineage>
        <taxon>unclassified sequences</taxon>
        <taxon>metagenomes</taxon>
        <taxon>ecological metagenomes</taxon>
    </lineage>
</organism>
<feature type="transmembrane region" description="Helical" evidence="1">
    <location>
        <begin position="39"/>
        <end position="61"/>
    </location>
</feature>
<feature type="non-terminal residue" evidence="2">
    <location>
        <position position="1"/>
    </location>
</feature>
<protein>
    <submittedName>
        <fullName evidence="2">Uncharacterized protein</fullName>
    </submittedName>
</protein>
<feature type="transmembrane region" description="Helical" evidence="1">
    <location>
        <begin position="6"/>
        <end position="27"/>
    </location>
</feature>
<name>A0A0F9F8S6_9ZZZZ</name>
<sequence length="212" mass="24853">FAAMLLWPIFIVGTLWFWAFTACMFGWMIFLTEEADSHFFAFFSLAAFVWLMSSANGVSVLVNPVLWLKWGIVYFAIGSVWSFLKWFSFLHKTRDQLKELKARYLKIFSRENIKLDADGKFSDVDFPQFAEFLNQQSYLSTGYRSTNIKERADVVPTVKGRYSDLVRWIIWWPISAFWTILNDPIRRLAQALVRVFKGLYTRMALSVFEGEV</sequence>